<feature type="domain" description="RecA family profile 1" evidence="12">
    <location>
        <begin position="2"/>
        <end position="171"/>
    </location>
</feature>
<keyword evidence="6" id="KW-0175">Coiled coil</keyword>
<name>A0ABN8J4M7_9NEOP</name>
<dbReference type="Pfam" id="PF08644">
    <property type="entry name" value="SPT16"/>
    <property type="match status" value="1"/>
</dbReference>
<dbReference type="SUPFAM" id="SSF55920">
    <property type="entry name" value="Creatinase/aminopeptidase"/>
    <property type="match status" value="1"/>
</dbReference>
<feature type="compositionally biased region" description="Basic and acidic residues" evidence="11">
    <location>
        <begin position="1178"/>
        <end position="1222"/>
    </location>
</feature>
<reference evidence="13" key="1">
    <citation type="submission" date="2022-03" db="EMBL/GenBank/DDBJ databases">
        <authorList>
            <person name="Martin H S."/>
        </authorList>
    </citation>
    <scope>NUCLEOTIDE SEQUENCE</scope>
</reference>
<protein>
    <recommendedName>
        <fullName evidence="10">FACT complex subunit</fullName>
    </recommendedName>
</protein>
<dbReference type="SMART" id="SM01286">
    <property type="entry name" value="SPT16"/>
    <property type="match status" value="1"/>
</dbReference>
<dbReference type="SMART" id="SM01285">
    <property type="entry name" value="FACT-Spt16_Nlob"/>
    <property type="match status" value="1"/>
</dbReference>
<dbReference type="InterPro" id="IPR027417">
    <property type="entry name" value="P-loop_NTPase"/>
</dbReference>
<dbReference type="CDD" id="cd01091">
    <property type="entry name" value="CDC68-like"/>
    <property type="match status" value="1"/>
</dbReference>
<evidence type="ECO:0000256" key="6">
    <source>
        <dbReference type="ARBA" id="ARBA00023054"/>
    </source>
</evidence>
<proteinExistence type="inferred from homology"/>
<dbReference type="InterPro" id="IPR040258">
    <property type="entry name" value="Spt16"/>
</dbReference>
<dbReference type="Gene3D" id="2.30.29.210">
    <property type="entry name" value="FACT complex subunit Spt16p/Cdc68p"/>
    <property type="match status" value="1"/>
</dbReference>
<dbReference type="PANTHER" id="PTHR13980">
    <property type="entry name" value="CDC68 RELATED"/>
    <property type="match status" value="1"/>
</dbReference>
<dbReference type="Pfam" id="PF14826">
    <property type="entry name" value="FACT-Spt16_Nlob"/>
    <property type="match status" value="1"/>
</dbReference>
<organism evidence="13 14">
    <name type="scientific">Iphiclides podalirius</name>
    <name type="common">scarce swallowtail</name>
    <dbReference type="NCBI Taxonomy" id="110791"/>
    <lineage>
        <taxon>Eukaryota</taxon>
        <taxon>Metazoa</taxon>
        <taxon>Ecdysozoa</taxon>
        <taxon>Arthropoda</taxon>
        <taxon>Hexapoda</taxon>
        <taxon>Insecta</taxon>
        <taxon>Pterygota</taxon>
        <taxon>Neoptera</taxon>
        <taxon>Endopterygota</taxon>
        <taxon>Lepidoptera</taxon>
        <taxon>Glossata</taxon>
        <taxon>Ditrysia</taxon>
        <taxon>Papilionoidea</taxon>
        <taxon>Papilionidae</taxon>
        <taxon>Papilioninae</taxon>
        <taxon>Iphiclides</taxon>
    </lineage>
</organism>
<comment type="subunit">
    <text evidence="10">Component of the FACT complex.</text>
</comment>
<dbReference type="PANTHER" id="PTHR13980:SF15">
    <property type="entry name" value="FACT COMPLEX SUBUNIT SPT16"/>
    <property type="match status" value="1"/>
</dbReference>
<dbReference type="Pfam" id="PF21091">
    <property type="entry name" value="SPT16_C"/>
    <property type="match status" value="1"/>
</dbReference>
<keyword evidence="3 10" id="KW-0235">DNA replication</keyword>
<evidence type="ECO:0000313" key="14">
    <source>
        <dbReference type="Proteomes" id="UP000837857"/>
    </source>
</evidence>
<dbReference type="Pfam" id="PF00557">
    <property type="entry name" value="Peptidase_M24"/>
    <property type="match status" value="1"/>
</dbReference>
<keyword evidence="14" id="KW-1185">Reference proteome</keyword>
<dbReference type="InterPro" id="IPR036005">
    <property type="entry name" value="Creatinase/aminopeptidase-like"/>
</dbReference>
<comment type="function">
    <text evidence="10">Component of the FACT complex, a general chromatin factor that acts to reorganize nucleosomes. The FACT complex is involved in multiple processes that require DNA as a template such as mRNA elongation, DNA replication and DNA repair. During transcription elongation the FACT complex acts as a histone chaperone that both destabilizes and restores nucleosomal structure. It facilitates the passage of RNA polymerase II and transcription by promoting the dissociation of one histone H2A-H2B dimer from the nucleosome, then subsequently promotes the reestablishment of the nucleosome following the passage of RNA polymerase II.</text>
</comment>
<keyword evidence="5 10" id="KW-0805">Transcription regulation</keyword>
<evidence type="ECO:0000256" key="7">
    <source>
        <dbReference type="ARBA" id="ARBA00023163"/>
    </source>
</evidence>
<dbReference type="InterPro" id="IPR029148">
    <property type="entry name" value="FACT-SPT16_Nlobe"/>
</dbReference>
<dbReference type="InterPro" id="IPR013632">
    <property type="entry name" value="Rad51_C"/>
</dbReference>
<dbReference type="SMART" id="SM01287">
    <property type="entry name" value="Rtt106"/>
    <property type="match status" value="1"/>
</dbReference>
<dbReference type="Pfam" id="PF08512">
    <property type="entry name" value="Rttp106-like_middle"/>
    <property type="match status" value="1"/>
</dbReference>
<evidence type="ECO:0000256" key="3">
    <source>
        <dbReference type="ARBA" id="ARBA00022705"/>
    </source>
</evidence>
<dbReference type="Gene3D" id="3.40.50.300">
    <property type="entry name" value="P-loop containing nucleotide triphosphate hydrolases"/>
    <property type="match status" value="1"/>
</dbReference>
<feature type="compositionally biased region" description="Acidic residues" evidence="11">
    <location>
        <begin position="1119"/>
        <end position="1177"/>
    </location>
</feature>
<evidence type="ECO:0000259" key="12">
    <source>
        <dbReference type="PROSITE" id="PS50162"/>
    </source>
</evidence>
<comment type="similarity">
    <text evidence="1 10">Belongs to the peptidase M24 family. SPT16 subfamily.</text>
</comment>
<feature type="region of interest" description="Disordered" evidence="11">
    <location>
        <begin position="625"/>
        <end position="644"/>
    </location>
</feature>
<dbReference type="Proteomes" id="UP000837857">
    <property type="component" value="Chromosome 7"/>
</dbReference>
<dbReference type="InterPro" id="IPR029149">
    <property type="entry name" value="Creatin/AminoP/Spt16_N"/>
</dbReference>
<dbReference type="Pfam" id="PF24824">
    <property type="entry name" value="PH_SPT16"/>
    <property type="match status" value="1"/>
</dbReference>
<feature type="non-terminal residue" evidence="13">
    <location>
        <position position="1323"/>
    </location>
</feature>
<dbReference type="InterPro" id="IPR013953">
    <property type="entry name" value="FACT_SPT16_M"/>
</dbReference>
<keyword evidence="9 10" id="KW-0539">Nucleus</keyword>
<dbReference type="Gene3D" id="3.90.230.10">
    <property type="entry name" value="Creatinase/methionine aminopeptidase superfamily"/>
    <property type="match status" value="1"/>
</dbReference>
<evidence type="ECO:0000256" key="5">
    <source>
        <dbReference type="ARBA" id="ARBA00023015"/>
    </source>
</evidence>
<feature type="region of interest" description="Disordered" evidence="11">
    <location>
        <begin position="684"/>
        <end position="708"/>
    </location>
</feature>
<dbReference type="PROSITE" id="PS50162">
    <property type="entry name" value="RECA_2"/>
    <property type="match status" value="1"/>
</dbReference>
<dbReference type="Gene3D" id="3.40.350.10">
    <property type="entry name" value="Creatinase/prolidase N-terminal domain"/>
    <property type="match status" value="1"/>
</dbReference>
<feature type="compositionally biased region" description="Basic and acidic residues" evidence="11">
    <location>
        <begin position="684"/>
        <end position="698"/>
    </location>
</feature>
<dbReference type="Gene3D" id="2.30.29.150">
    <property type="match status" value="1"/>
</dbReference>
<evidence type="ECO:0000256" key="10">
    <source>
        <dbReference type="RuleBase" id="RU367052"/>
    </source>
</evidence>
<dbReference type="InterPro" id="IPR033825">
    <property type="entry name" value="Spt16_M24"/>
</dbReference>
<keyword evidence="2 10" id="KW-0158">Chromosome</keyword>
<dbReference type="InterPro" id="IPR056595">
    <property type="entry name" value="Fact-SPT16_PH"/>
</dbReference>
<dbReference type="Gene3D" id="2.30.29.30">
    <property type="entry name" value="Pleckstrin-homology domain (PH domain)/Phosphotyrosine-binding domain (PTB)"/>
    <property type="match status" value="1"/>
</dbReference>
<feature type="region of interest" description="Disordered" evidence="11">
    <location>
        <begin position="1116"/>
        <end position="1323"/>
    </location>
</feature>
<comment type="subcellular location">
    <subcellularLocation>
        <location evidence="10">Nucleus</location>
    </subcellularLocation>
    <subcellularLocation>
        <location evidence="10">Chromosome</location>
    </subcellularLocation>
</comment>
<evidence type="ECO:0000256" key="1">
    <source>
        <dbReference type="ARBA" id="ARBA00010779"/>
    </source>
</evidence>
<dbReference type="InterPro" id="IPR020588">
    <property type="entry name" value="RecA_ATP-bd"/>
</dbReference>
<evidence type="ECO:0000256" key="8">
    <source>
        <dbReference type="ARBA" id="ARBA00023204"/>
    </source>
</evidence>
<sequence>MSRSRCNLRIERLNTALGGGLPIGYITEIYGLAGCGKTQLCFQLAINCSRNTEHTILYIDTKGDFEALRIQKILDHLGCSHQETARVLHKIKIMQIWTMEEIIEFLEKLKSKIIIIENLSLIVIDSLPCLMFQHFGDENKIGLTYLNILVNHCRFLGKNYQISVVCVNIQTRWVEKDYLDCEEQEDQEREVLYKETFYRRMKRLYAAWKAAAADSKSDDVISKADCLVSCVGVDEDTLYSKSTALQTWLFGYELPDTITVLTENSMCFLASKKKIEFLRQIENGKDETELPPVKLLIRDRNDKDKENFNKLIQEIKKSKSGKTLGVFAKDNYPGEFCESWKAAMKAEKFENVDISSSIAFLMAPKEDSEIITVKKACLVTVDVFTKYLKDQIMEIIDSDKKVKHSKLAEGVEAAISDKKYVTGVDTSQVDMCYPPIIQSGGNYSLKFSAVSDKNHLHFGSIVCSLGARYKSYCSNIVRTLLVNPTDEIQSNYNFLINLEEEVMKHLVAGAKLSAVYEAGLELAKKEKPDLVDNLTKSFGFAMGIEFRESSIVIGPKTAVVAKKGMLFNINIGLANLTNSAATEKEGKTYALFIGDTVLVNEEQPASLLTQSKKKIKNIGIFLKDDDEEEEEEKENKTEILENGGRGKRTAVIESKLRTEHSSEEKRKEHQRELAIALNEKAKERLAKQSSGKDSEKIRKSTVSYKSVSQMPRENEVKELKLYVDRKYETVILPIFGVPVPFHISTIKNISQSVEGDYTYLRINFFHPGATMGRNEGGNYSQPDATFVKEVTYRSTNTKEPGEISPPSSNLNTGFRLIKEVQKKFKTREAEEREKEDLVKQDTLVLSQSKGNPKLKDLYIRPNIVTKRMSGSLEAHTNGFRFTSVRGDKVDILYNNIKNAFFQPCDGEMIILLHFHLKHAIMFGKKKHVDVQFYTEVGEITTDLGKHQHMHDRDDLAAEQSERELRHKLKVAFKSFCERVENMTKQEVEFDTPFRELGFPGAPFRSTVLLQPTSGALVNLTEWPPFVIALEDVELVHFERVQFHLKNFDMVFVFKDYAKKVAMVNAVPMNMLDHVKEWLNSCDIRYSEGIQSLNWTKVMKTITDDIEGFFDNGGWSFLDPESDAEDAAQDEESEEEDDAYEPTDVESEEESDDDSEYDSEASDASEGSGDSEEEDEESGKDWSDLEREAAEEDKKERNYDDFDRKRKGGRDMPRNFDSEEGRSKKSKHDKSSSHKSSSHKSSSSNHKSSSHKSPSKHSNSSPSKNRDKHHKSSHSERDHKSSHSKSNSSKSNGDHKKHSSDSKSHKRSRDDSRDHDRSSKKAKK</sequence>
<dbReference type="InterPro" id="IPR013719">
    <property type="entry name" value="RTT106/SPT16-like_middle_dom"/>
</dbReference>
<keyword evidence="7 10" id="KW-0804">Transcription</keyword>
<evidence type="ECO:0000256" key="9">
    <source>
        <dbReference type="ARBA" id="ARBA00023242"/>
    </source>
</evidence>
<evidence type="ECO:0000256" key="11">
    <source>
        <dbReference type="SAM" id="MobiDB-lite"/>
    </source>
</evidence>
<dbReference type="EMBL" id="OW152819">
    <property type="protein sequence ID" value="CAH2074462.1"/>
    <property type="molecule type" value="Genomic_DNA"/>
</dbReference>
<dbReference type="Pfam" id="PF08423">
    <property type="entry name" value="Rad51"/>
    <property type="match status" value="1"/>
</dbReference>
<dbReference type="InterPro" id="IPR000994">
    <property type="entry name" value="Pept_M24"/>
</dbReference>
<accession>A0ABN8J4M7</accession>
<gene>
    <name evidence="13" type="ORF">IPOD504_LOCUS16087</name>
</gene>
<keyword evidence="8 10" id="KW-0234">DNA repair</keyword>
<evidence type="ECO:0000313" key="13">
    <source>
        <dbReference type="EMBL" id="CAH2074462.1"/>
    </source>
</evidence>
<dbReference type="InterPro" id="IPR011993">
    <property type="entry name" value="PH-like_dom_sf"/>
</dbReference>
<keyword evidence="4 10" id="KW-0227">DNA damage</keyword>
<feature type="compositionally biased region" description="Basic and acidic residues" evidence="11">
    <location>
        <begin position="1298"/>
        <end position="1323"/>
    </location>
</feature>
<dbReference type="SUPFAM" id="SSF52540">
    <property type="entry name" value="P-loop containing nucleoside triphosphate hydrolases"/>
    <property type="match status" value="1"/>
</dbReference>
<evidence type="ECO:0000256" key="2">
    <source>
        <dbReference type="ARBA" id="ARBA00022454"/>
    </source>
</evidence>
<evidence type="ECO:0000256" key="4">
    <source>
        <dbReference type="ARBA" id="ARBA00022763"/>
    </source>
</evidence>
<dbReference type="InterPro" id="IPR048969">
    <property type="entry name" value="FACT_SPT16_C"/>
</dbReference>